<name>A0A918QAV2_9ACTN</name>
<comment type="caution">
    <text evidence="2">The sequence shown here is derived from an EMBL/GenBank/DDBJ whole genome shotgun (WGS) entry which is preliminary data.</text>
</comment>
<sequence>MDGTWRRILAAVPAMADQQAHKRRNVVERRFNHLKQRRGSATRYEKSAESHQAAVTLASLLEWACRVTTPPRKPRRSGCR</sequence>
<accession>A0A918QAV2</accession>
<protein>
    <recommendedName>
        <fullName evidence="1">Transposase DDE domain-containing protein</fullName>
    </recommendedName>
</protein>
<proteinExistence type="predicted"/>
<reference evidence="2" key="2">
    <citation type="submission" date="2020-09" db="EMBL/GenBank/DDBJ databases">
        <authorList>
            <person name="Sun Q."/>
            <person name="Ohkuma M."/>
        </authorList>
    </citation>
    <scope>NUCLEOTIDE SEQUENCE</scope>
    <source>
        <strain evidence="2">JCM 4815</strain>
    </source>
</reference>
<dbReference type="InterPro" id="IPR025668">
    <property type="entry name" value="Tnp_DDE_dom"/>
</dbReference>
<keyword evidence="3" id="KW-1185">Reference proteome</keyword>
<evidence type="ECO:0000313" key="3">
    <source>
        <dbReference type="Proteomes" id="UP000622166"/>
    </source>
</evidence>
<dbReference type="EMBL" id="BMVW01000020">
    <property type="protein sequence ID" value="GGZ37476.1"/>
    <property type="molecule type" value="Genomic_DNA"/>
</dbReference>
<evidence type="ECO:0000259" key="1">
    <source>
        <dbReference type="Pfam" id="PF13586"/>
    </source>
</evidence>
<feature type="domain" description="Transposase DDE" evidence="1">
    <location>
        <begin position="18"/>
        <end position="60"/>
    </location>
</feature>
<gene>
    <name evidence="2" type="ORF">GCM10010365_67750</name>
</gene>
<reference evidence="2" key="1">
    <citation type="journal article" date="2014" name="Int. J. Syst. Evol. Microbiol.">
        <title>Complete genome sequence of Corynebacterium casei LMG S-19264T (=DSM 44701T), isolated from a smear-ripened cheese.</title>
        <authorList>
            <consortium name="US DOE Joint Genome Institute (JGI-PGF)"/>
            <person name="Walter F."/>
            <person name="Albersmeier A."/>
            <person name="Kalinowski J."/>
            <person name="Ruckert C."/>
        </authorList>
    </citation>
    <scope>NUCLEOTIDE SEQUENCE</scope>
    <source>
        <strain evidence="2">JCM 4815</strain>
    </source>
</reference>
<dbReference type="AlphaFoldDB" id="A0A918QAV2"/>
<evidence type="ECO:0000313" key="2">
    <source>
        <dbReference type="EMBL" id="GGZ37476.1"/>
    </source>
</evidence>
<organism evidence="2 3">
    <name type="scientific">Streptomyces poonensis</name>
    <dbReference type="NCBI Taxonomy" id="68255"/>
    <lineage>
        <taxon>Bacteria</taxon>
        <taxon>Bacillati</taxon>
        <taxon>Actinomycetota</taxon>
        <taxon>Actinomycetes</taxon>
        <taxon>Kitasatosporales</taxon>
        <taxon>Streptomycetaceae</taxon>
        <taxon>Streptomyces</taxon>
    </lineage>
</organism>
<dbReference type="Proteomes" id="UP000622166">
    <property type="component" value="Unassembled WGS sequence"/>
</dbReference>
<dbReference type="Pfam" id="PF13586">
    <property type="entry name" value="DDE_Tnp_1_2"/>
    <property type="match status" value="1"/>
</dbReference>